<dbReference type="Gene3D" id="4.10.470.10">
    <property type="entry name" value="Ricin (A Subunit), domain 2"/>
    <property type="match status" value="1"/>
</dbReference>
<keyword evidence="5 9" id="KW-0378">Hydrolase</keyword>
<evidence type="ECO:0000313" key="12">
    <source>
        <dbReference type="RefSeq" id="XP_030538428.2"/>
    </source>
</evidence>
<evidence type="ECO:0000256" key="6">
    <source>
        <dbReference type="ARBA" id="ARBA00022821"/>
    </source>
</evidence>
<evidence type="ECO:0000256" key="5">
    <source>
        <dbReference type="ARBA" id="ARBA00022801"/>
    </source>
</evidence>
<evidence type="ECO:0000256" key="9">
    <source>
        <dbReference type="RuleBase" id="RU004915"/>
    </source>
</evidence>
<dbReference type="PANTHER" id="PTHR33453:SF9">
    <property type="entry name" value="ALBUMIN B-32"/>
    <property type="match status" value="1"/>
</dbReference>
<keyword evidence="11" id="KW-1185">Reference proteome</keyword>
<keyword evidence="7 9" id="KW-0652">Protein synthesis inhibitor</keyword>
<dbReference type="PRINTS" id="PR00396">
    <property type="entry name" value="SHIGARICIN"/>
</dbReference>
<dbReference type="InterPro" id="IPR016139">
    <property type="entry name" value="Ribosome_inactivat_prot_sub2"/>
</dbReference>
<dbReference type="GO" id="GO:0006952">
    <property type="term" value="P:defense response"/>
    <property type="evidence" value="ECO:0007669"/>
    <property type="project" value="UniProtKB-KW"/>
</dbReference>
<dbReference type="KEGG" id="rarg:115746689"/>
<evidence type="ECO:0000256" key="8">
    <source>
        <dbReference type="ARBA" id="ARBA00030788"/>
    </source>
</evidence>
<gene>
    <name evidence="12 13" type="primary">LOC115746689</name>
</gene>
<dbReference type="InterPro" id="IPR036041">
    <property type="entry name" value="Ribosome-inact_prot_sf"/>
</dbReference>
<dbReference type="InterPro" id="IPR016138">
    <property type="entry name" value="Ribosome_inactivat_prot_sub1"/>
</dbReference>
<evidence type="ECO:0000256" key="2">
    <source>
        <dbReference type="ARBA" id="ARBA00008544"/>
    </source>
</evidence>
<dbReference type="GeneID" id="115746689"/>
<evidence type="ECO:0000313" key="11">
    <source>
        <dbReference type="Proteomes" id="UP000827889"/>
    </source>
</evidence>
<dbReference type="GO" id="GO:0090729">
    <property type="term" value="F:toxin activity"/>
    <property type="evidence" value="ECO:0007669"/>
    <property type="project" value="UniProtKB-KW"/>
</dbReference>
<dbReference type="EC" id="3.2.2.22" evidence="3"/>
<evidence type="ECO:0000256" key="7">
    <source>
        <dbReference type="ARBA" id="ARBA00023193"/>
    </source>
</evidence>
<dbReference type="GO" id="GO:0030598">
    <property type="term" value="F:rRNA N-glycosylase activity"/>
    <property type="evidence" value="ECO:0007669"/>
    <property type="project" value="UniProtKB-EC"/>
</dbReference>
<sequence length="498" mass="55014">MASNPIFTVSFKVDVPKVAEQRPDWATYRHFIEDLRGRLKSEGRYSHNRPVLPLQSDSLAWFHIILQTTTHAKGITLRIRRNNLYLDSYQMENSEQWLEFGRTNDSHLIPGSTFLGFRGDYNDLESTAKRGRDGINLGQDQLTTAVNQLATSTDRRVRAGSPIIVIQMISESIRFDHISNRIAATFSDVLPPEILALENGWGDLSNALLWDDANPVGGFRRLPQPNRMNIRIAEEAAAAIGILLGLPPRVARMVKAFGLLAQGTQGRPLVEVFSVVRMNDTGGKLYGIITVTDGVRSQYIYNKKRDEGDSGLAALLSGPAGCISAYGSFIIDMDLMDDIKGQISRNVYDINNVYDQLLQENVNGEKGSVTVKYAVFRDAVQAIVEVILSNGDGNNPAYVYGQITARNSNFTIESTLFQRTLDEKGTVRPGEPIPLSRSVVAVPLNSSLIVGGNLFVSSEREIAKGTAEFPAQVSGTFEQDISGTYGRIRVKVTWTLDI</sequence>
<proteinExistence type="inferred from homology"/>
<evidence type="ECO:0000256" key="4">
    <source>
        <dbReference type="ARBA" id="ARBA00022656"/>
    </source>
</evidence>
<protein>
    <recommendedName>
        <fullName evidence="3">rRNA N-glycosylase</fullName>
        <ecNumber evidence="3">3.2.2.22</ecNumber>
    </recommendedName>
    <alternativeName>
        <fullName evidence="8">rRNA N-glycosidase</fullName>
    </alternativeName>
</protein>
<dbReference type="RefSeq" id="XP_030538429.2">
    <property type="nucleotide sequence ID" value="XM_030682569.2"/>
</dbReference>
<dbReference type="Gene3D" id="3.40.420.10">
    <property type="entry name" value="Ricin (A subunit), domain 1"/>
    <property type="match status" value="1"/>
</dbReference>
<dbReference type="GO" id="GO:0017148">
    <property type="term" value="P:negative regulation of translation"/>
    <property type="evidence" value="ECO:0007669"/>
    <property type="project" value="UniProtKB-KW"/>
</dbReference>
<evidence type="ECO:0000256" key="1">
    <source>
        <dbReference type="ARBA" id="ARBA00000237"/>
    </source>
</evidence>
<evidence type="ECO:0000256" key="3">
    <source>
        <dbReference type="ARBA" id="ARBA00012001"/>
    </source>
</evidence>
<comment type="similarity">
    <text evidence="2">Belongs to the ribosome-inactivating protein family. Type 1 RIP subfamily.</text>
</comment>
<dbReference type="InterPro" id="IPR046533">
    <property type="entry name" value="DUF6598"/>
</dbReference>
<keyword evidence="4 9" id="KW-0800">Toxin</keyword>
<name>A0A8B8PUH5_9MYRT</name>
<reference evidence="12 13" key="1">
    <citation type="submission" date="2025-05" db="UniProtKB">
        <authorList>
            <consortium name="RefSeq"/>
        </authorList>
    </citation>
    <scope>IDENTIFICATION</scope>
    <source>
        <tissue evidence="12 13">Leaf</tissue>
    </source>
</reference>
<comment type="catalytic activity">
    <reaction evidence="1 9">
        <text>Endohydrolysis of the N-glycosidic bond at one specific adenosine on the 28S rRNA.</text>
        <dbReference type="EC" id="3.2.2.22"/>
    </reaction>
</comment>
<dbReference type="Pfam" id="PF00161">
    <property type="entry name" value="RIP"/>
    <property type="match status" value="1"/>
</dbReference>
<dbReference type="InterPro" id="IPR017989">
    <property type="entry name" value="Ribosome_inactivat_1/2"/>
</dbReference>
<keyword evidence="6 9" id="KW-0611">Plant defense</keyword>
<feature type="domain" description="DUF6598" evidence="10">
    <location>
        <begin position="269"/>
        <end position="492"/>
    </location>
</feature>
<dbReference type="Proteomes" id="UP000827889">
    <property type="component" value="Chromosome 4"/>
</dbReference>
<organism evidence="11 13">
    <name type="scientific">Rhodamnia argentea</name>
    <dbReference type="NCBI Taxonomy" id="178133"/>
    <lineage>
        <taxon>Eukaryota</taxon>
        <taxon>Viridiplantae</taxon>
        <taxon>Streptophyta</taxon>
        <taxon>Embryophyta</taxon>
        <taxon>Tracheophyta</taxon>
        <taxon>Spermatophyta</taxon>
        <taxon>Magnoliopsida</taxon>
        <taxon>eudicotyledons</taxon>
        <taxon>Gunneridae</taxon>
        <taxon>Pentapetalae</taxon>
        <taxon>rosids</taxon>
        <taxon>malvids</taxon>
        <taxon>Myrtales</taxon>
        <taxon>Myrtaceae</taxon>
        <taxon>Myrtoideae</taxon>
        <taxon>Myrteae</taxon>
        <taxon>Australasian group</taxon>
        <taxon>Rhodamnia</taxon>
    </lineage>
</organism>
<dbReference type="PANTHER" id="PTHR33453">
    <property type="match status" value="1"/>
</dbReference>
<evidence type="ECO:0000313" key="13">
    <source>
        <dbReference type="RefSeq" id="XP_030538429.2"/>
    </source>
</evidence>
<accession>A0A8B8PUH5</accession>
<evidence type="ECO:0000259" key="10">
    <source>
        <dbReference type="Pfam" id="PF20241"/>
    </source>
</evidence>
<dbReference type="InterPro" id="IPR001574">
    <property type="entry name" value="Ribosome_inactivat_prot"/>
</dbReference>
<dbReference type="AlphaFoldDB" id="A0A8B8PUH5"/>
<dbReference type="SUPFAM" id="SSF56371">
    <property type="entry name" value="Ribosome inactivating proteins (RIP)"/>
    <property type="match status" value="1"/>
</dbReference>
<dbReference type="RefSeq" id="XP_030538428.2">
    <property type="nucleotide sequence ID" value="XM_030682568.2"/>
</dbReference>
<dbReference type="Pfam" id="PF20241">
    <property type="entry name" value="DUF6598"/>
    <property type="match status" value="1"/>
</dbReference>